<comment type="caution">
    <text evidence="1">The sequence shown here is derived from an EMBL/GenBank/DDBJ whole genome shotgun (WGS) entry which is preliminary data.</text>
</comment>
<name>A0A2H6LR92_9NOSO</name>
<dbReference type="SUPFAM" id="SSF55166">
    <property type="entry name" value="Hedgehog/DD-peptidase"/>
    <property type="match status" value="1"/>
</dbReference>
<evidence type="ECO:0008006" key="3">
    <source>
        <dbReference type="Google" id="ProtNLM"/>
    </source>
</evidence>
<proteinExistence type="predicted"/>
<accession>A0A2H6LR92</accession>
<dbReference type="Gene3D" id="3.30.1380.10">
    <property type="match status" value="1"/>
</dbReference>
<dbReference type="AlphaFoldDB" id="A0A2H6LR92"/>
<organism evidence="1 2">
    <name type="scientific">Nostoc cycadae WK-1</name>
    <dbReference type="NCBI Taxonomy" id="1861711"/>
    <lineage>
        <taxon>Bacteria</taxon>
        <taxon>Bacillati</taxon>
        <taxon>Cyanobacteriota</taxon>
        <taxon>Cyanophyceae</taxon>
        <taxon>Nostocales</taxon>
        <taxon>Nostocaceae</taxon>
        <taxon>Nostoc</taxon>
    </lineage>
</organism>
<evidence type="ECO:0000313" key="1">
    <source>
        <dbReference type="EMBL" id="GBE95704.1"/>
    </source>
</evidence>
<keyword evidence="2" id="KW-1185">Reference proteome</keyword>
<protein>
    <recommendedName>
        <fullName evidence="3">Peptidase M15</fullName>
    </recommendedName>
</protein>
<evidence type="ECO:0000313" key="2">
    <source>
        <dbReference type="Proteomes" id="UP000236527"/>
    </source>
</evidence>
<gene>
    <name evidence="1" type="ORF">NCWK1_5492</name>
</gene>
<dbReference type="EMBL" id="BDGE01000120">
    <property type="protein sequence ID" value="GBE95704.1"/>
    <property type="molecule type" value="Genomic_DNA"/>
</dbReference>
<dbReference type="Proteomes" id="UP000236527">
    <property type="component" value="Unassembled WGS sequence"/>
</dbReference>
<sequence length="164" mass="18971">MIQELCTCSNTYAKYSSLINPYPENSESLGSLETLNQLIITPVINKFGAENFKLTYGFCSKNLLKFLNREKSRICVKVDQHMSYEINSRGNYYCKHLGAACDFVITGIDSRKVISYLKTLNFDSIYYYGADRPIHVSWSAKSRRKIWEFTAQNTPKPYSNYYCV</sequence>
<dbReference type="InterPro" id="IPR009045">
    <property type="entry name" value="Zn_M74/Hedgehog-like"/>
</dbReference>
<reference evidence="2" key="1">
    <citation type="journal article" date="2018" name="Genome Announc.">
        <title>Draft Genome Sequence of the Nitrogen-Fixing and Hormogonia-Inducing Cyanobacterium Nostoc cycadae Strain WK-1, Isolated from the Coralloid Roots of Cycas revoluta.</title>
        <authorList>
            <person name="Kanesaki Y."/>
            <person name="Hirose M."/>
            <person name="Hirose Y."/>
            <person name="Fujisawa T."/>
            <person name="Nakamura Y."/>
            <person name="Watanabe S."/>
            <person name="Matsunaga S."/>
            <person name="Uchida H."/>
            <person name="Murakami A."/>
        </authorList>
    </citation>
    <scope>NUCLEOTIDE SEQUENCE [LARGE SCALE GENOMIC DNA]</scope>
    <source>
        <strain evidence="2">WK-1</strain>
    </source>
</reference>